<evidence type="ECO:0000313" key="2">
    <source>
        <dbReference type="Proteomes" id="UP001642409"/>
    </source>
</evidence>
<accession>A0ABP1GJM6</accession>
<name>A0ABP1GJM6_9EUKA</name>
<comment type="caution">
    <text evidence="1">The sequence shown here is derived from an EMBL/GenBank/DDBJ whole genome shotgun (WGS) entry which is preliminary data.</text>
</comment>
<reference evidence="1 2" key="1">
    <citation type="submission" date="2024-07" db="EMBL/GenBank/DDBJ databases">
        <authorList>
            <person name="Akdeniz Z."/>
        </authorList>
    </citation>
    <scope>NUCLEOTIDE SEQUENCE [LARGE SCALE GENOMIC DNA]</scope>
</reference>
<dbReference type="Proteomes" id="UP001642409">
    <property type="component" value="Unassembled WGS sequence"/>
</dbReference>
<dbReference type="EMBL" id="CAXDID020000002">
    <property type="protein sequence ID" value="CAL5971501.1"/>
    <property type="molecule type" value="Genomic_DNA"/>
</dbReference>
<evidence type="ECO:0000313" key="1">
    <source>
        <dbReference type="EMBL" id="CAL5971501.1"/>
    </source>
</evidence>
<proteinExistence type="predicted"/>
<keyword evidence="2" id="KW-1185">Reference proteome</keyword>
<organism evidence="1 2">
    <name type="scientific">Hexamita inflata</name>
    <dbReference type="NCBI Taxonomy" id="28002"/>
    <lineage>
        <taxon>Eukaryota</taxon>
        <taxon>Metamonada</taxon>
        <taxon>Diplomonadida</taxon>
        <taxon>Hexamitidae</taxon>
        <taxon>Hexamitinae</taxon>
        <taxon>Hexamita</taxon>
    </lineage>
</organism>
<protein>
    <submittedName>
        <fullName evidence="1">Hypothetical_protein</fullName>
    </submittedName>
</protein>
<sequence>MQFGGVICNQMNTTALISDITINIFEEWRTSNVNKSGSIIGQSVQSQNTIKTVCFMEYLTSNSYFTYLGLIGYHNGSLSICNIQQNFMIQSGNFTNLGTFGGCIGSECIIYNAYISLQVPINNSGINVGVLIAVMFAEKWSVTNITINNSHIYSKQLSGLVISYINYGIFSQIYIYSSTANSSVTQNWAISGGLYGDSKSYSAPLQITKIHQCYFENNSLFTNNSDIQATSGGLIGDSHNNQISINNIILKFYNLTSYGSAKYSESSGLIAFLYNATVEINNAQIFHICLFSQNVNLAFASGFIAQSNNYTLSINNSKVSNIQINISGTPIRVGILFCDAPSVLTATGLSSEGTNSINGATVNNCGNIQTFNAQNGC</sequence>
<gene>
    <name evidence="1" type="ORF">HINF_LOCUS1441</name>
</gene>